<dbReference type="Proteomes" id="UP000273119">
    <property type="component" value="Unassembled WGS sequence"/>
</dbReference>
<evidence type="ECO:0000259" key="1">
    <source>
        <dbReference type="Pfam" id="PF02342"/>
    </source>
</evidence>
<name>A0A496PGL6_9MICC</name>
<gene>
    <name evidence="2" type="ORF">DWQ67_12645</name>
</gene>
<dbReference type="PANTHER" id="PTHR32097:SF17">
    <property type="entry name" value="CAMP-BINDING PROTEIN 1-RELATED"/>
    <property type="match status" value="1"/>
</dbReference>
<dbReference type="CDD" id="cd06974">
    <property type="entry name" value="TerD_like"/>
    <property type="match status" value="1"/>
</dbReference>
<dbReference type="InterPro" id="IPR051324">
    <property type="entry name" value="Stress/Tellurium_Resist"/>
</dbReference>
<comment type="caution">
    <text evidence="2">The sequence shown here is derived from an EMBL/GenBank/DDBJ whole genome shotgun (WGS) entry which is preliminary data.</text>
</comment>
<dbReference type="RefSeq" id="WP_121485958.1">
    <property type="nucleotide sequence ID" value="NZ_QQXL01000008.1"/>
</dbReference>
<dbReference type="PANTHER" id="PTHR32097">
    <property type="entry name" value="CAMP-BINDING PROTEIN 1-RELATED"/>
    <property type="match status" value="1"/>
</dbReference>
<proteinExistence type="predicted"/>
<accession>A0A496PGL6</accession>
<feature type="domain" description="TerD" evidence="1">
    <location>
        <begin position="1"/>
        <end position="183"/>
    </location>
</feature>
<evidence type="ECO:0000313" key="3">
    <source>
        <dbReference type="Proteomes" id="UP000273119"/>
    </source>
</evidence>
<protein>
    <submittedName>
        <fullName evidence="2">TerD family protein</fullName>
    </submittedName>
</protein>
<organism evidence="2 3">
    <name type="scientific">Galactobacter caseinivorans</name>
    <dbReference type="NCBI Taxonomy" id="2676123"/>
    <lineage>
        <taxon>Bacteria</taxon>
        <taxon>Bacillati</taxon>
        <taxon>Actinomycetota</taxon>
        <taxon>Actinomycetes</taxon>
        <taxon>Micrococcales</taxon>
        <taxon>Micrococcaceae</taxon>
        <taxon>Galactobacter</taxon>
    </lineage>
</organism>
<dbReference type="InterPro" id="IPR003325">
    <property type="entry name" value="TerD"/>
</dbReference>
<dbReference type="EMBL" id="QQXL01000008">
    <property type="protein sequence ID" value="RKW69628.1"/>
    <property type="molecule type" value="Genomic_DNA"/>
</dbReference>
<reference evidence="2 3" key="1">
    <citation type="submission" date="2018-07" db="EMBL/GenBank/DDBJ databases">
        <title>Arthrobacter sp. nov., isolated from raw cow's milk with high bacterial count.</title>
        <authorList>
            <person name="Hahne J."/>
            <person name="Isele D."/>
            <person name="Lipski A."/>
        </authorList>
    </citation>
    <scope>NUCLEOTIDE SEQUENCE [LARGE SCALE GENOMIC DNA]</scope>
    <source>
        <strain evidence="2 3">JZ R-183</strain>
    </source>
</reference>
<evidence type="ECO:0000313" key="2">
    <source>
        <dbReference type="EMBL" id="RKW69628.1"/>
    </source>
</evidence>
<dbReference type="Gene3D" id="2.60.60.30">
    <property type="entry name" value="sav2460 like domains"/>
    <property type="match status" value="1"/>
</dbReference>
<dbReference type="AlphaFoldDB" id="A0A496PGL6"/>
<dbReference type="Pfam" id="PF02342">
    <property type="entry name" value="TerD"/>
    <property type="match status" value="1"/>
</dbReference>
<keyword evidence="3" id="KW-1185">Reference proteome</keyword>
<sequence>MAINLGKGQSINLTKADGAALQRVRMGLGWDAKIVEKRGMFGGVKQIQKDIDLDASALLCDANGPQEIVFFGQLRSRDGSVVHTGDNRSGAGDGDDESIMVDLPALPAWVQHVYFVVNSYTGETFSEIDNAFVRVVDSLSGDQELARYALSANGPFTAMLMARVSRGPQGWVFTALGEPGQGRVANELAAMVAQSVANHR</sequence>